<dbReference type="InterPro" id="IPR015943">
    <property type="entry name" value="WD40/YVTN_repeat-like_dom_sf"/>
</dbReference>
<feature type="region of interest" description="Disordered" evidence="9">
    <location>
        <begin position="1"/>
        <end position="45"/>
    </location>
</feature>
<evidence type="ECO:0000256" key="3">
    <source>
        <dbReference type="ARBA" id="ARBA00022540"/>
    </source>
</evidence>
<dbReference type="FunFam" id="3.30.70.330:FF:000235">
    <property type="entry name" value="Eukaryotic translation initiation factor 3 subunit B"/>
    <property type="match status" value="1"/>
</dbReference>
<proteinExistence type="inferred from homology"/>
<dbReference type="FunFam" id="2.130.10.10:FF:001060">
    <property type="entry name" value="Eukaryotic translation initiation factor 3 subunit B"/>
    <property type="match status" value="1"/>
</dbReference>
<dbReference type="GO" id="GO:0005852">
    <property type="term" value="C:eukaryotic translation initiation factor 3 complex"/>
    <property type="evidence" value="ECO:0007669"/>
    <property type="project" value="InterPro"/>
</dbReference>
<feature type="compositionally biased region" description="Basic and acidic residues" evidence="9">
    <location>
        <begin position="1"/>
        <end position="11"/>
    </location>
</feature>
<dbReference type="GO" id="GO:0031369">
    <property type="term" value="F:translation initiation factor binding"/>
    <property type="evidence" value="ECO:0007669"/>
    <property type="project" value="InterPro"/>
</dbReference>
<dbReference type="Gene3D" id="3.30.70.330">
    <property type="match status" value="1"/>
</dbReference>
<keyword evidence="3 11" id="KW-0396">Initiation factor</keyword>
<dbReference type="SUPFAM" id="SSF82171">
    <property type="entry name" value="DPP6 N-terminal domain-like"/>
    <property type="match status" value="1"/>
</dbReference>
<feature type="compositionally biased region" description="Polar residues" evidence="9">
    <location>
        <begin position="12"/>
        <end position="27"/>
    </location>
</feature>
<dbReference type="HAMAP" id="MF_03001">
    <property type="entry name" value="eIF3b"/>
    <property type="match status" value="1"/>
</dbReference>
<dbReference type="Gene3D" id="2.130.10.10">
    <property type="entry name" value="YVTN repeat-like/Quinoprotein amine dehydrogenase"/>
    <property type="match status" value="2"/>
</dbReference>
<dbReference type="OrthoDB" id="10250414at2759"/>
<dbReference type="InterPro" id="IPR034363">
    <property type="entry name" value="eIF3B_RRM"/>
</dbReference>
<evidence type="ECO:0000256" key="1">
    <source>
        <dbReference type="ARBA" id="ARBA00004496"/>
    </source>
</evidence>
<dbReference type="PANTHER" id="PTHR14068">
    <property type="entry name" value="EUKARYOTIC TRANSLATION INITIATION FACTOR 3 EIF3 -RELATED"/>
    <property type="match status" value="1"/>
</dbReference>
<dbReference type="Pfam" id="PF00076">
    <property type="entry name" value="RRM_1"/>
    <property type="match status" value="1"/>
</dbReference>
<dbReference type="InterPro" id="IPR000504">
    <property type="entry name" value="RRM_dom"/>
</dbReference>
<dbReference type="OMA" id="LWGGPQF"/>
<sequence>MTKMAEEKDLNPSESNKNSDTMSNMNPENGMEDEPDFSDPEDFVDDISDEELLGDLLKNKPRETDGVESVIIVDGIPKVGPERVEKLKNVLYKLYSNFGKIVTVDYPMDENGVTKGYVFFEFASPENAIEAVKSTNGYKLDKHHIFDVNLFTDFAKYENIPDEWTPPTPQPYVDHGNLRYWLQEPDACDQYSVMYDGGAKTAIYLNTNLEPTLLQERESWTETYVQWSPLGTYLATFHPRGVALWVGEKFTQFMKFSHNNVQCISFSPCEKYLVTFSNIPESREDPHCVMIWEIRTGIKKRSFHADTHPHSTWPMFKWSHDDKYFAKIGKDILSIYETPSFGLLGKKSIKIPGIKNFSWSPTQNIVAYWVAEEKDVPARVTLLEIPSRTELRAKNLFSVADCMMHWQKSGGYLCVKVDRYTKAKKEKNEWKYSGMYYNFEIFHMREKQIPVDSAEIKENITAFAWEPVGNKFAVIHGDTPHISVSFYGIKPGGTVSLLKKFERKQCNRLFWSPNGQFIVLAGLRTMSGSLEFIDTSDFTVMAQSDHFMATDIEWDPTGRYVVSGISWWMHKVDNAFWLWTFQGKLLRKNDLERFCQLLWRPRPPTLLSEEKIKEIKKNLKKYSAQFDIKDRMTLSKASKEIVEKRRKLMDEFRSIRQKRIDEFNSKKKLRLELRNGIDTDELDAETGNLEEEVVEFLVKEEVVVLEEE</sequence>
<dbReference type="CDD" id="cd12278">
    <property type="entry name" value="RRM_eIF3B"/>
    <property type="match status" value="1"/>
</dbReference>
<dbReference type="EMBL" id="KK114737">
    <property type="protein sequence ID" value="KFM63204.1"/>
    <property type="molecule type" value="Genomic_DNA"/>
</dbReference>
<evidence type="ECO:0000259" key="10">
    <source>
        <dbReference type="PROSITE" id="PS50102"/>
    </source>
</evidence>
<dbReference type="InterPro" id="IPR013979">
    <property type="entry name" value="TIF_beta_prop-like"/>
</dbReference>
<evidence type="ECO:0000256" key="7">
    <source>
        <dbReference type="ARBA" id="ARBA00022917"/>
    </source>
</evidence>
<evidence type="ECO:0000256" key="4">
    <source>
        <dbReference type="ARBA" id="ARBA00022574"/>
    </source>
</evidence>
<organism evidence="11 12">
    <name type="scientific">Stegodyphus mimosarum</name>
    <name type="common">African social velvet spider</name>
    <dbReference type="NCBI Taxonomy" id="407821"/>
    <lineage>
        <taxon>Eukaryota</taxon>
        <taxon>Metazoa</taxon>
        <taxon>Ecdysozoa</taxon>
        <taxon>Arthropoda</taxon>
        <taxon>Chelicerata</taxon>
        <taxon>Arachnida</taxon>
        <taxon>Araneae</taxon>
        <taxon>Araneomorphae</taxon>
        <taxon>Entelegynae</taxon>
        <taxon>Eresoidea</taxon>
        <taxon>Eresidae</taxon>
        <taxon>Stegodyphus</taxon>
    </lineage>
</organism>
<evidence type="ECO:0000256" key="9">
    <source>
        <dbReference type="SAM" id="MobiDB-lite"/>
    </source>
</evidence>
<keyword evidence="4" id="KW-0853">WD repeat</keyword>
<feature type="domain" description="RRM" evidence="10">
    <location>
        <begin position="69"/>
        <end position="153"/>
    </location>
</feature>
<dbReference type="AlphaFoldDB" id="A0A087TDL5"/>
<comment type="subcellular location">
    <subcellularLocation>
        <location evidence="1">Cytoplasm</location>
    </subcellularLocation>
</comment>
<dbReference type="Proteomes" id="UP000054359">
    <property type="component" value="Unassembled WGS sequence"/>
</dbReference>
<reference evidence="11 12" key="1">
    <citation type="submission" date="2013-11" db="EMBL/GenBank/DDBJ databases">
        <title>Genome sequencing of Stegodyphus mimosarum.</title>
        <authorList>
            <person name="Bechsgaard J."/>
        </authorList>
    </citation>
    <scope>NUCLEOTIDE SEQUENCE [LARGE SCALE GENOMIC DNA]</scope>
</reference>
<feature type="non-terminal residue" evidence="11">
    <location>
        <position position="708"/>
    </location>
</feature>
<dbReference type="InterPro" id="IPR012677">
    <property type="entry name" value="Nucleotide-bd_a/b_plait_sf"/>
</dbReference>
<dbReference type="PANTHER" id="PTHR14068:SF0">
    <property type="entry name" value="EUKARYOTIC TRANSLATION INITIATION FACTOR 3 SUBUNIT B"/>
    <property type="match status" value="1"/>
</dbReference>
<dbReference type="InterPro" id="IPR011400">
    <property type="entry name" value="EIF3B"/>
</dbReference>
<dbReference type="PIRSF" id="PIRSF036424">
    <property type="entry name" value="eIF3b"/>
    <property type="match status" value="1"/>
</dbReference>
<dbReference type="PROSITE" id="PS50102">
    <property type="entry name" value="RRM"/>
    <property type="match status" value="1"/>
</dbReference>
<keyword evidence="7" id="KW-0648">Protein biosynthesis</keyword>
<dbReference type="SMART" id="SM00360">
    <property type="entry name" value="RRM"/>
    <property type="match status" value="1"/>
</dbReference>
<evidence type="ECO:0000313" key="11">
    <source>
        <dbReference type="EMBL" id="KFM63204.1"/>
    </source>
</evidence>
<protein>
    <submittedName>
        <fullName evidence="11">Eukaryotic translation initiation factor 3 subunit B</fullName>
    </submittedName>
</protein>
<evidence type="ECO:0000256" key="2">
    <source>
        <dbReference type="ARBA" id="ARBA00022490"/>
    </source>
</evidence>
<feature type="compositionally biased region" description="Acidic residues" evidence="9">
    <location>
        <begin position="30"/>
        <end position="45"/>
    </location>
</feature>
<keyword evidence="5" id="KW-0677">Repeat</keyword>
<dbReference type="SUPFAM" id="SSF54928">
    <property type="entry name" value="RNA-binding domain, RBD"/>
    <property type="match status" value="1"/>
</dbReference>
<accession>A0A087TDL5</accession>
<evidence type="ECO:0000256" key="8">
    <source>
        <dbReference type="PROSITE-ProRule" id="PRU00176"/>
    </source>
</evidence>
<evidence type="ECO:0000256" key="6">
    <source>
        <dbReference type="ARBA" id="ARBA00022884"/>
    </source>
</evidence>
<gene>
    <name evidence="11" type="ORF">X975_09381</name>
</gene>
<keyword evidence="6 8" id="KW-0694">RNA-binding</keyword>
<dbReference type="Pfam" id="PF08662">
    <property type="entry name" value="eIF2A"/>
    <property type="match status" value="1"/>
</dbReference>
<keyword evidence="12" id="KW-1185">Reference proteome</keyword>
<dbReference type="GO" id="GO:0003743">
    <property type="term" value="F:translation initiation factor activity"/>
    <property type="evidence" value="ECO:0007669"/>
    <property type="project" value="UniProtKB-KW"/>
</dbReference>
<evidence type="ECO:0000256" key="5">
    <source>
        <dbReference type="ARBA" id="ARBA00022737"/>
    </source>
</evidence>
<dbReference type="STRING" id="407821.A0A087TDL5"/>
<name>A0A087TDL5_STEMI</name>
<dbReference type="GO" id="GO:0003723">
    <property type="term" value="F:RNA binding"/>
    <property type="evidence" value="ECO:0007669"/>
    <property type="project" value="UniProtKB-UniRule"/>
</dbReference>
<evidence type="ECO:0000313" key="12">
    <source>
        <dbReference type="Proteomes" id="UP000054359"/>
    </source>
</evidence>
<dbReference type="InterPro" id="IPR035979">
    <property type="entry name" value="RBD_domain_sf"/>
</dbReference>
<keyword evidence="2" id="KW-0963">Cytoplasm</keyword>